<dbReference type="GO" id="GO:0005634">
    <property type="term" value="C:nucleus"/>
    <property type="evidence" value="ECO:0007669"/>
    <property type="project" value="TreeGrafter"/>
</dbReference>
<dbReference type="InterPro" id="IPR003595">
    <property type="entry name" value="Tyr_Pase_cat"/>
</dbReference>
<feature type="domain" description="Tyrosine-protein phosphatase" evidence="5">
    <location>
        <begin position="19"/>
        <end position="166"/>
    </location>
</feature>
<gene>
    <name evidence="7" type="ORF">RCC_07816</name>
</gene>
<dbReference type="GeneID" id="35602925"/>
<proteinExistence type="inferred from homology"/>
<name>A0A2D3V299_9PEZI</name>
<dbReference type="EMBL" id="FJUY01000012">
    <property type="protein sequence ID" value="CZT21948.1"/>
    <property type="molecule type" value="Genomic_DNA"/>
</dbReference>
<dbReference type="PANTHER" id="PTHR45848">
    <property type="entry name" value="DUAL SPECIFICITY PROTEIN PHOSPHATASE 12 FAMILY MEMBER"/>
    <property type="match status" value="1"/>
</dbReference>
<dbReference type="EC" id="3.1.3.48" evidence="2"/>
<keyword evidence="3" id="KW-0378">Hydrolase</keyword>
<dbReference type="SMART" id="SM00404">
    <property type="entry name" value="PTPc_motif"/>
    <property type="match status" value="1"/>
</dbReference>
<dbReference type="Proteomes" id="UP000225277">
    <property type="component" value="Unassembled WGS sequence"/>
</dbReference>
<evidence type="ECO:0000256" key="1">
    <source>
        <dbReference type="ARBA" id="ARBA00008601"/>
    </source>
</evidence>
<dbReference type="OrthoDB" id="10252009at2759"/>
<keyword evidence="8" id="KW-1185">Reference proteome</keyword>
<dbReference type="InterPro" id="IPR000340">
    <property type="entry name" value="Dual-sp_phosphatase_cat-dom"/>
</dbReference>
<evidence type="ECO:0000256" key="2">
    <source>
        <dbReference type="ARBA" id="ARBA00013064"/>
    </source>
</evidence>
<evidence type="ECO:0000259" key="5">
    <source>
        <dbReference type="PROSITE" id="PS50054"/>
    </source>
</evidence>
<evidence type="ECO:0000313" key="7">
    <source>
        <dbReference type="EMBL" id="CZT21948.1"/>
    </source>
</evidence>
<evidence type="ECO:0000313" key="8">
    <source>
        <dbReference type="Proteomes" id="UP000225277"/>
    </source>
</evidence>
<protein>
    <recommendedName>
        <fullName evidence="2">protein-tyrosine-phosphatase</fullName>
        <ecNumber evidence="2">3.1.3.48</ecNumber>
    </recommendedName>
</protein>
<evidence type="ECO:0000259" key="6">
    <source>
        <dbReference type="PROSITE" id="PS50056"/>
    </source>
</evidence>
<dbReference type="PROSITE" id="PS00383">
    <property type="entry name" value="TYR_PHOSPHATASE_1"/>
    <property type="match status" value="1"/>
</dbReference>
<dbReference type="InterPro" id="IPR000387">
    <property type="entry name" value="Tyr_Pase_dom"/>
</dbReference>
<dbReference type="SUPFAM" id="SSF52799">
    <property type="entry name" value="(Phosphotyrosine protein) phosphatases II"/>
    <property type="match status" value="1"/>
</dbReference>
<sequence>MARFWEFAQLSDSFKGMSWFDRVPKMSEKLYIGGLSALYKEPDPLKDGGVTHVLSALDFDVRDSKQLKDYQHLTISVDDDPNEDLLSHFPQTNAFIDAGLQNGGGVFVHCAMGVSRSATFVCAYLMWKHKISSESALKWLREGRKRATPNAGFMEQLAVYDAMLHAEDQSTRDAILQKWKKSRKGSSKL</sequence>
<dbReference type="InterPro" id="IPR029021">
    <property type="entry name" value="Prot-tyrosine_phosphatase-like"/>
</dbReference>
<dbReference type="STRING" id="112498.A0A2D3V299"/>
<dbReference type="CDD" id="cd14518">
    <property type="entry name" value="DSP_fungal_YVH1"/>
    <property type="match status" value="1"/>
</dbReference>
<dbReference type="AlphaFoldDB" id="A0A2D3V299"/>
<evidence type="ECO:0000256" key="3">
    <source>
        <dbReference type="ARBA" id="ARBA00022801"/>
    </source>
</evidence>
<dbReference type="InterPro" id="IPR020422">
    <property type="entry name" value="TYR_PHOSPHATASE_DUAL_dom"/>
</dbReference>
<dbReference type="GO" id="GO:0004725">
    <property type="term" value="F:protein tyrosine phosphatase activity"/>
    <property type="evidence" value="ECO:0007669"/>
    <property type="project" value="UniProtKB-EC"/>
</dbReference>
<evidence type="ECO:0000256" key="4">
    <source>
        <dbReference type="ARBA" id="ARBA00022912"/>
    </source>
</evidence>
<feature type="domain" description="Tyrosine specific protein phosphatases" evidence="6">
    <location>
        <begin position="83"/>
        <end position="144"/>
    </location>
</feature>
<dbReference type="GO" id="GO:0008138">
    <property type="term" value="F:protein tyrosine/serine/threonine phosphatase activity"/>
    <property type="evidence" value="ECO:0007669"/>
    <property type="project" value="TreeGrafter"/>
</dbReference>
<comment type="similarity">
    <text evidence="1">Belongs to the protein-tyrosine phosphatase family. Non-receptor class dual specificity subfamily.</text>
</comment>
<organism evidence="7 8">
    <name type="scientific">Ramularia collo-cygni</name>
    <dbReference type="NCBI Taxonomy" id="112498"/>
    <lineage>
        <taxon>Eukaryota</taxon>
        <taxon>Fungi</taxon>
        <taxon>Dikarya</taxon>
        <taxon>Ascomycota</taxon>
        <taxon>Pezizomycotina</taxon>
        <taxon>Dothideomycetes</taxon>
        <taxon>Dothideomycetidae</taxon>
        <taxon>Mycosphaerellales</taxon>
        <taxon>Mycosphaerellaceae</taxon>
        <taxon>Ramularia</taxon>
    </lineage>
</organism>
<dbReference type="PANTHER" id="PTHR45848:SF4">
    <property type="entry name" value="DUAL SPECIFICITY PROTEIN PHOSPHATASE 12"/>
    <property type="match status" value="1"/>
</dbReference>
<dbReference type="SMART" id="SM00195">
    <property type="entry name" value="DSPc"/>
    <property type="match status" value="1"/>
</dbReference>
<accession>A0A2D3V299</accession>
<keyword evidence="4" id="KW-0904">Protein phosphatase</keyword>
<dbReference type="PROSITE" id="PS50056">
    <property type="entry name" value="TYR_PHOSPHATASE_2"/>
    <property type="match status" value="1"/>
</dbReference>
<reference evidence="7 8" key="1">
    <citation type="submission" date="2016-03" db="EMBL/GenBank/DDBJ databases">
        <authorList>
            <person name="Ploux O."/>
        </authorList>
    </citation>
    <scope>NUCLEOTIDE SEQUENCE [LARGE SCALE GENOMIC DNA]</scope>
    <source>
        <strain evidence="7 8">URUG2</strain>
    </source>
</reference>
<dbReference type="InterPro" id="IPR016130">
    <property type="entry name" value="Tyr_Pase_AS"/>
</dbReference>
<dbReference type="PROSITE" id="PS50054">
    <property type="entry name" value="TYR_PHOSPHATASE_DUAL"/>
    <property type="match status" value="1"/>
</dbReference>
<dbReference type="Pfam" id="PF00782">
    <property type="entry name" value="DSPc"/>
    <property type="match status" value="1"/>
</dbReference>
<dbReference type="RefSeq" id="XP_023628837.1">
    <property type="nucleotide sequence ID" value="XM_023773069.1"/>
</dbReference>
<dbReference type="Gene3D" id="3.90.190.10">
    <property type="entry name" value="Protein tyrosine phosphatase superfamily"/>
    <property type="match status" value="1"/>
</dbReference>